<dbReference type="PANTHER" id="PTHR33527:SF16">
    <property type="entry name" value="RRM DOMAIN-CONTAINING PROTEIN"/>
    <property type="match status" value="1"/>
</dbReference>
<protein>
    <submittedName>
        <fullName evidence="1">Uncharacterized protein</fullName>
    </submittedName>
</protein>
<dbReference type="EMBL" id="SDMP01000015">
    <property type="protein sequence ID" value="RYR10600.1"/>
    <property type="molecule type" value="Genomic_DNA"/>
</dbReference>
<evidence type="ECO:0000313" key="1">
    <source>
        <dbReference type="EMBL" id="RYR10600.1"/>
    </source>
</evidence>
<dbReference type="AlphaFoldDB" id="A0A444Z8U8"/>
<dbReference type="Proteomes" id="UP000289738">
    <property type="component" value="Chromosome B05"/>
</dbReference>
<organism evidence="1 2">
    <name type="scientific">Arachis hypogaea</name>
    <name type="common">Peanut</name>
    <dbReference type="NCBI Taxonomy" id="3818"/>
    <lineage>
        <taxon>Eukaryota</taxon>
        <taxon>Viridiplantae</taxon>
        <taxon>Streptophyta</taxon>
        <taxon>Embryophyta</taxon>
        <taxon>Tracheophyta</taxon>
        <taxon>Spermatophyta</taxon>
        <taxon>Magnoliopsida</taxon>
        <taxon>eudicotyledons</taxon>
        <taxon>Gunneridae</taxon>
        <taxon>Pentapetalae</taxon>
        <taxon>rosids</taxon>
        <taxon>fabids</taxon>
        <taxon>Fabales</taxon>
        <taxon>Fabaceae</taxon>
        <taxon>Papilionoideae</taxon>
        <taxon>50 kb inversion clade</taxon>
        <taxon>dalbergioids sensu lato</taxon>
        <taxon>Dalbergieae</taxon>
        <taxon>Pterocarpus clade</taxon>
        <taxon>Arachis</taxon>
    </lineage>
</organism>
<keyword evidence="2" id="KW-1185">Reference proteome</keyword>
<gene>
    <name evidence="1" type="ORF">Ahy_B05g079041</name>
</gene>
<accession>A0A444Z8U8</accession>
<evidence type="ECO:0000313" key="2">
    <source>
        <dbReference type="Proteomes" id="UP000289738"/>
    </source>
</evidence>
<reference evidence="1 2" key="1">
    <citation type="submission" date="2019-01" db="EMBL/GenBank/DDBJ databases">
        <title>Sequencing of cultivated peanut Arachis hypogaea provides insights into genome evolution and oil improvement.</title>
        <authorList>
            <person name="Chen X."/>
        </authorList>
    </citation>
    <scope>NUCLEOTIDE SEQUENCE [LARGE SCALE GENOMIC DNA]</scope>
    <source>
        <strain evidence="2">cv. Fuhuasheng</strain>
        <tissue evidence="1">Leaves</tissue>
    </source>
</reference>
<dbReference type="PANTHER" id="PTHR33527">
    <property type="entry name" value="OS07G0274300 PROTEIN"/>
    <property type="match status" value="1"/>
</dbReference>
<comment type="caution">
    <text evidence="1">The sequence shown here is derived from an EMBL/GenBank/DDBJ whole genome shotgun (WGS) entry which is preliminary data.</text>
</comment>
<sequence>MDTRRKPSSMAFECLEMFHEIDRTAFRMLTQVLNREVTQSLMVISFLLSMETMGMSGRLVMNSLAEDCVICLQCLLSPEFSGFLDKSIKLETFGHALKTELTLYQVHRMRSVLLTIIPDTLSNICSRILGDVTMDAVWLEYQRNPARLLGFNTQDEGISVAPEELSRLNNGRQMHMQQGGRQTEQEKGKHKYICKELDDAERPKTLTVCFGRESMPTSDGIAEFFCNLFGHVVQRVTVMPRRDKDSGDFAFVLFNDASILRIIMGDKNVVHHNIQDMKSWIKWWTGTHYRCVD</sequence>
<proteinExistence type="predicted"/>
<name>A0A444Z8U8_ARAHY</name>